<dbReference type="PANTHER" id="PTHR19375">
    <property type="entry name" value="HEAT SHOCK PROTEIN 70KDA"/>
    <property type="match status" value="1"/>
</dbReference>
<dbReference type="RefSeq" id="XP_001741896.1">
    <property type="nucleotide sequence ID" value="XM_001741844.1"/>
</dbReference>
<dbReference type="SUPFAM" id="SSF53067">
    <property type="entry name" value="Actin-like ATPase domain"/>
    <property type="match status" value="2"/>
</dbReference>
<protein>
    <submittedName>
        <fullName evidence="3">Heat shock protein 70kD, putative</fullName>
        <ecNumber evidence="3">1.3.1.74</ecNumber>
    </submittedName>
</protein>
<dbReference type="VEuPathDB" id="AmoebaDB:EDI_036210"/>
<name>B0EV18_ENTDS</name>
<keyword evidence="3" id="KW-0346">Stress response</keyword>
<keyword evidence="2" id="KW-0067">ATP-binding</keyword>
<dbReference type="AlphaFoldDB" id="B0EV18"/>
<reference evidence="4" key="1">
    <citation type="submission" date="2007-12" db="EMBL/GenBank/DDBJ databases">
        <title>Annotation of Entamoeba dispar SAW760.</title>
        <authorList>
            <person name="Lorenzi H."/>
            <person name="Inman J."/>
            <person name="Schobel S."/>
            <person name="Amedeo P."/>
            <person name="Caler E."/>
        </authorList>
    </citation>
    <scope>NUCLEOTIDE SEQUENCE [LARGE SCALE GENOMIC DNA]</scope>
    <source>
        <strain evidence="4">ATCC PRA-260 / SAW760</strain>
    </source>
</reference>
<dbReference type="GO" id="GO:0005524">
    <property type="term" value="F:ATP binding"/>
    <property type="evidence" value="ECO:0007669"/>
    <property type="project" value="UniProtKB-KW"/>
</dbReference>
<evidence type="ECO:0000256" key="2">
    <source>
        <dbReference type="ARBA" id="ARBA00022840"/>
    </source>
</evidence>
<dbReference type="Pfam" id="PF00012">
    <property type="entry name" value="HSP70"/>
    <property type="match status" value="2"/>
</dbReference>
<dbReference type="eggNOG" id="KOG0101">
    <property type="taxonomic scope" value="Eukaryota"/>
</dbReference>
<evidence type="ECO:0000256" key="1">
    <source>
        <dbReference type="ARBA" id="ARBA00022741"/>
    </source>
</evidence>
<evidence type="ECO:0000313" key="4">
    <source>
        <dbReference type="Proteomes" id="UP000008076"/>
    </source>
</evidence>
<gene>
    <name evidence="3" type="ORF">EDI_036210</name>
</gene>
<dbReference type="InterPro" id="IPR013126">
    <property type="entry name" value="Hsp_70_fam"/>
</dbReference>
<dbReference type="GO" id="GO:0032440">
    <property type="term" value="F:2-alkenal reductase [NAD(P)H] activity"/>
    <property type="evidence" value="ECO:0007669"/>
    <property type="project" value="UniProtKB-EC"/>
</dbReference>
<dbReference type="GO" id="GO:0140662">
    <property type="term" value="F:ATP-dependent protein folding chaperone"/>
    <property type="evidence" value="ECO:0007669"/>
    <property type="project" value="InterPro"/>
</dbReference>
<dbReference type="EC" id="1.3.1.74" evidence="3"/>
<dbReference type="GeneID" id="5886797"/>
<keyword evidence="4" id="KW-1185">Reference proteome</keyword>
<keyword evidence="3" id="KW-0560">Oxidoreductase</keyword>
<sequence length="255" mass="29233">MCLFLNSFFLSCHQTQSYNIHLMNVQEELSISGMILKYLYEIAQEKLGNHPISNTKLACKLAGIKNVELENEPVAVIIEYKREYQSLLKNGDKIVVIDFGRTLDVSCCKIANDNIIVESSGGNQNLGGNNFDKNYYYMMIMDMILLLIRLLQEKEFEDECYRIHEEFINKIKQVTQKRHKRGDIKLVILNSGTCKIPRIREEVAKLFDIQTFSDNNFNPLNAVVKGAAYLAQEIAMCYEVIYDNVPTPIGIELEG</sequence>
<keyword evidence="1" id="KW-0547">Nucleotide-binding</keyword>
<dbReference type="EMBL" id="DS551010">
    <property type="protein sequence ID" value="EDR21634.1"/>
    <property type="molecule type" value="Genomic_DNA"/>
</dbReference>
<dbReference type="InterPro" id="IPR043129">
    <property type="entry name" value="ATPase_NBD"/>
</dbReference>
<dbReference type="Gene3D" id="3.90.640.10">
    <property type="entry name" value="Actin, Chain A, domain 4"/>
    <property type="match status" value="2"/>
</dbReference>
<dbReference type="KEGG" id="edi:EDI_036210"/>
<proteinExistence type="predicted"/>
<dbReference type="Gene3D" id="3.30.420.40">
    <property type="match status" value="4"/>
</dbReference>
<organism evidence="4">
    <name type="scientific">Entamoeba dispar (strain ATCC PRA-260 / SAW760)</name>
    <dbReference type="NCBI Taxonomy" id="370354"/>
    <lineage>
        <taxon>Eukaryota</taxon>
        <taxon>Amoebozoa</taxon>
        <taxon>Evosea</taxon>
        <taxon>Archamoebae</taxon>
        <taxon>Mastigamoebida</taxon>
        <taxon>Entamoebidae</taxon>
        <taxon>Entamoeba</taxon>
    </lineage>
</organism>
<accession>B0EV18</accession>
<evidence type="ECO:0000313" key="3">
    <source>
        <dbReference type="EMBL" id="EDR21634.1"/>
    </source>
</evidence>
<dbReference type="Proteomes" id="UP000008076">
    <property type="component" value="Unassembled WGS sequence"/>
</dbReference>